<dbReference type="AlphaFoldDB" id="R7UV11"/>
<accession>R7UV11</accession>
<sequence>MTGKHFELTDSCRNETGIEMKSFKTNKEEVHSEGNSGDKKDLTTRTVVSVKQLFRFASNRDKLLVILGSLGAILLGSARPILMLLFGAIVDMFIHDSKLEALLDTILPNVTVAYPNITKEWILKNQEEFMGISEELGFLNVNTIIEDTMLGGVQNRMQAFGLYYAELLLFRDIDQIEAGIGDKLSIVIQHTSCFVAGFTIAFIKGWQLALVLCTAVPFLVLIGIVANKVLLKLLKIIGKSLTVFQIGTAWTQRELQAYAKAGSVAEEVITAIRTVVAFGGQAKESKRYHEKIIVARQMGYQKGTLNSIAMAVSYMVFYGTYALAFGYGIDLVAQGIISPGEILTVFFAFLAGGFALGNALPNLQDFANARGAAYAIYNLIDE</sequence>
<dbReference type="GO" id="GO:0140359">
    <property type="term" value="F:ABC-type transporter activity"/>
    <property type="evidence" value="ECO:0007669"/>
    <property type="project" value="InterPro"/>
</dbReference>
<reference evidence="8" key="3">
    <citation type="submission" date="2015-06" db="UniProtKB">
        <authorList>
            <consortium name="EnsemblMetazoa"/>
        </authorList>
    </citation>
    <scope>IDENTIFICATION</scope>
</reference>
<keyword evidence="2 5" id="KW-0812">Transmembrane</keyword>
<evidence type="ECO:0000256" key="1">
    <source>
        <dbReference type="ARBA" id="ARBA00004141"/>
    </source>
</evidence>
<dbReference type="Proteomes" id="UP000014760">
    <property type="component" value="Unassembled WGS sequence"/>
</dbReference>
<dbReference type="OMA" id="NILTIMM"/>
<dbReference type="STRING" id="283909.R7UV11"/>
<organism evidence="7">
    <name type="scientific">Capitella teleta</name>
    <name type="common">Polychaete worm</name>
    <dbReference type="NCBI Taxonomy" id="283909"/>
    <lineage>
        <taxon>Eukaryota</taxon>
        <taxon>Metazoa</taxon>
        <taxon>Spiralia</taxon>
        <taxon>Lophotrochozoa</taxon>
        <taxon>Annelida</taxon>
        <taxon>Polychaeta</taxon>
        <taxon>Sedentaria</taxon>
        <taxon>Scolecida</taxon>
        <taxon>Capitellidae</taxon>
        <taxon>Capitella</taxon>
    </lineage>
</organism>
<feature type="transmembrane region" description="Helical" evidence="5">
    <location>
        <begin position="209"/>
        <end position="231"/>
    </location>
</feature>
<feature type="domain" description="ABC transmembrane type-1" evidence="6">
    <location>
        <begin position="171"/>
        <end position="368"/>
    </location>
</feature>
<dbReference type="GO" id="GO:0005886">
    <property type="term" value="C:plasma membrane"/>
    <property type="evidence" value="ECO:0007669"/>
    <property type="project" value="TreeGrafter"/>
</dbReference>
<reference evidence="7 9" key="2">
    <citation type="journal article" date="2013" name="Nature">
        <title>Insights into bilaterian evolution from three spiralian genomes.</title>
        <authorList>
            <person name="Simakov O."/>
            <person name="Marletaz F."/>
            <person name="Cho S.J."/>
            <person name="Edsinger-Gonzales E."/>
            <person name="Havlak P."/>
            <person name="Hellsten U."/>
            <person name="Kuo D.H."/>
            <person name="Larsson T."/>
            <person name="Lv J."/>
            <person name="Arendt D."/>
            <person name="Savage R."/>
            <person name="Osoegawa K."/>
            <person name="de Jong P."/>
            <person name="Grimwood J."/>
            <person name="Chapman J.A."/>
            <person name="Shapiro H."/>
            <person name="Aerts A."/>
            <person name="Otillar R.P."/>
            <person name="Terry A.Y."/>
            <person name="Boore J.L."/>
            <person name="Grigoriev I.V."/>
            <person name="Lindberg D.R."/>
            <person name="Seaver E.C."/>
            <person name="Weisblat D.A."/>
            <person name="Putnam N.H."/>
            <person name="Rokhsar D.S."/>
        </authorList>
    </citation>
    <scope>NUCLEOTIDE SEQUENCE</scope>
    <source>
        <strain evidence="7 9">I ESC-2004</strain>
    </source>
</reference>
<evidence type="ECO:0000313" key="9">
    <source>
        <dbReference type="Proteomes" id="UP000014760"/>
    </source>
</evidence>
<evidence type="ECO:0000256" key="4">
    <source>
        <dbReference type="ARBA" id="ARBA00023136"/>
    </source>
</evidence>
<evidence type="ECO:0000313" key="7">
    <source>
        <dbReference type="EMBL" id="ELU10010.1"/>
    </source>
</evidence>
<dbReference type="EnsemblMetazoa" id="CapteT193302">
    <property type="protein sequence ID" value="CapteP193302"/>
    <property type="gene ID" value="CapteG193302"/>
</dbReference>
<evidence type="ECO:0000313" key="8">
    <source>
        <dbReference type="EnsemblMetazoa" id="CapteP193302"/>
    </source>
</evidence>
<gene>
    <name evidence="7" type="ORF">CAPTEDRAFT_193302</name>
</gene>
<feature type="non-terminal residue" evidence="7">
    <location>
        <position position="382"/>
    </location>
</feature>
<name>R7UV11_CAPTE</name>
<dbReference type="EMBL" id="AMQN01000941">
    <property type="status" value="NOT_ANNOTATED_CDS"/>
    <property type="molecule type" value="Genomic_DNA"/>
</dbReference>
<reference evidence="9" key="1">
    <citation type="submission" date="2012-12" db="EMBL/GenBank/DDBJ databases">
        <authorList>
            <person name="Hellsten U."/>
            <person name="Grimwood J."/>
            <person name="Chapman J.A."/>
            <person name="Shapiro H."/>
            <person name="Aerts A."/>
            <person name="Otillar R.P."/>
            <person name="Terry A.Y."/>
            <person name="Boore J.L."/>
            <person name="Simakov O."/>
            <person name="Marletaz F."/>
            <person name="Cho S.-J."/>
            <person name="Edsinger-Gonzales E."/>
            <person name="Havlak P."/>
            <person name="Kuo D.-H."/>
            <person name="Larsson T."/>
            <person name="Lv J."/>
            <person name="Arendt D."/>
            <person name="Savage R."/>
            <person name="Osoegawa K."/>
            <person name="de Jong P."/>
            <person name="Lindberg D.R."/>
            <person name="Seaver E.C."/>
            <person name="Weisblat D.A."/>
            <person name="Putnam N.H."/>
            <person name="Grigoriev I.V."/>
            <person name="Rokhsar D.S."/>
        </authorList>
    </citation>
    <scope>NUCLEOTIDE SEQUENCE</scope>
    <source>
        <strain evidence="9">I ESC-2004</strain>
    </source>
</reference>
<dbReference type="EMBL" id="KB297742">
    <property type="protein sequence ID" value="ELU10010.1"/>
    <property type="molecule type" value="Genomic_DNA"/>
</dbReference>
<evidence type="ECO:0000256" key="2">
    <source>
        <dbReference type="ARBA" id="ARBA00022692"/>
    </source>
</evidence>
<dbReference type="Gene3D" id="1.20.1560.10">
    <property type="entry name" value="ABC transporter type 1, transmembrane domain"/>
    <property type="match status" value="2"/>
</dbReference>
<dbReference type="OrthoDB" id="6500128at2759"/>
<evidence type="ECO:0000256" key="3">
    <source>
        <dbReference type="ARBA" id="ARBA00022989"/>
    </source>
</evidence>
<dbReference type="PANTHER" id="PTHR24222">
    <property type="entry name" value="ABC TRANSPORTER B FAMILY"/>
    <property type="match status" value="1"/>
</dbReference>
<keyword evidence="9" id="KW-1185">Reference proteome</keyword>
<feature type="transmembrane region" description="Helical" evidence="5">
    <location>
        <begin position="63"/>
        <end position="90"/>
    </location>
</feature>
<dbReference type="HOGENOM" id="CLU_000604_14_0_1"/>
<dbReference type="CDD" id="cd18577">
    <property type="entry name" value="ABC_6TM_Pgp_ABCB1_D1_like"/>
    <property type="match status" value="1"/>
</dbReference>
<dbReference type="PANTHER" id="PTHR24222:SF76">
    <property type="entry name" value="MYCOBACTIN IMPORT ATP-BINDING_PERMEASE PROTEIN IRTB"/>
    <property type="match status" value="1"/>
</dbReference>
<proteinExistence type="predicted"/>
<dbReference type="Pfam" id="PF00664">
    <property type="entry name" value="ABC_membrane"/>
    <property type="match status" value="1"/>
</dbReference>
<keyword evidence="4 5" id="KW-0472">Membrane</keyword>
<feature type="transmembrane region" description="Helical" evidence="5">
    <location>
        <begin position="341"/>
        <end position="360"/>
    </location>
</feature>
<keyword evidence="3 5" id="KW-1133">Transmembrane helix</keyword>
<dbReference type="GO" id="GO:0005524">
    <property type="term" value="F:ATP binding"/>
    <property type="evidence" value="ECO:0007669"/>
    <property type="project" value="InterPro"/>
</dbReference>
<protein>
    <recommendedName>
        <fullName evidence="6">ABC transmembrane type-1 domain-containing protein</fullName>
    </recommendedName>
</protein>
<dbReference type="InterPro" id="IPR036640">
    <property type="entry name" value="ABC1_TM_sf"/>
</dbReference>
<dbReference type="SUPFAM" id="SSF90123">
    <property type="entry name" value="ABC transporter transmembrane region"/>
    <property type="match status" value="1"/>
</dbReference>
<feature type="transmembrane region" description="Helical" evidence="5">
    <location>
        <begin position="308"/>
        <end position="329"/>
    </location>
</feature>
<comment type="subcellular location">
    <subcellularLocation>
        <location evidence="1">Membrane</location>
        <topology evidence="1">Multi-pass membrane protein</topology>
    </subcellularLocation>
</comment>
<dbReference type="InterPro" id="IPR011527">
    <property type="entry name" value="ABC1_TM_dom"/>
</dbReference>
<dbReference type="PROSITE" id="PS50929">
    <property type="entry name" value="ABC_TM1F"/>
    <property type="match status" value="1"/>
</dbReference>
<evidence type="ECO:0000259" key="6">
    <source>
        <dbReference type="PROSITE" id="PS50929"/>
    </source>
</evidence>
<dbReference type="InterPro" id="IPR039421">
    <property type="entry name" value="Type_1_exporter"/>
</dbReference>
<evidence type="ECO:0000256" key="5">
    <source>
        <dbReference type="SAM" id="Phobius"/>
    </source>
</evidence>